<accession>A0A650CEI7</accession>
<evidence type="ECO:0000313" key="2">
    <source>
        <dbReference type="EMBL" id="QGR16214.1"/>
    </source>
</evidence>
<keyword evidence="3" id="KW-1185">Reference proteome</keyword>
<name>A0A650CEI7_SULOH</name>
<evidence type="ECO:0000313" key="1">
    <source>
        <dbReference type="EMBL" id="MBB5252851.1"/>
    </source>
</evidence>
<dbReference type="CDD" id="cd05018">
    <property type="entry name" value="CoxG"/>
    <property type="match status" value="1"/>
</dbReference>
<protein>
    <submittedName>
        <fullName evidence="2">Carbon monoxide dehydrogenase</fullName>
    </submittedName>
</protein>
<gene>
    <name evidence="2" type="ORF">D1869_02640</name>
    <name evidence="1" type="ORF">HNQ62_000584</name>
</gene>
<dbReference type="GeneID" id="1458505"/>
<dbReference type="PANTHER" id="PTHR38588">
    <property type="entry name" value="BLL0334 PROTEIN"/>
    <property type="match status" value="1"/>
</dbReference>
<evidence type="ECO:0000313" key="4">
    <source>
        <dbReference type="Proteomes" id="UP000582213"/>
    </source>
</evidence>
<organism evidence="2 3">
    <name type="scientific">Sulfurisphaera ohwakuensis</name>
    <dbReference type="NCBI Taxonomy" id="69656"/>
    <lineage>
        <taxon>Archaea</taxon>
        <taxon>Thermoproteota</taxon>
        <taxon>Thermoprotei</taxon>
        <taxon>Sulfolobales</taxon>
        <taxon>Sulfolobaceae</taxon>
        <taxon>Sulfurisphaera</taxon>
    </lineage>
</organism>
<reference evidence="1 4" key="2">
    <citation type="submission" date="2020-08" db="EMBL/GenBank/DDBJ databases">
        <title>Genomic Encyclopedia of Type Strains, Phase IV (KMG-IV): sequencing the most valuable type-strain genomes for metagenomic binning, comparative biology and taxonomic classification.</title>
        <authorList>
            <person name="Goeker M."/>
        </authorList>
    </citation>
    <scope>NUCLEOTIDE SEQUENCE [LARGE SCALE GENOMIC DNA]</scope>
    <source>
        <strain evidence="1 4">DSM 12421</strain>
    </source>
</reference>
<dbReference type="Pfam" id="PF06240">
    <property type="entry name" value="COXG"/>
    <property type="match status" value="1"/>
</dbReference>
<dbReference type="EMBL" id="JACHFY010000002">
    <property type="protein sequence ID" value="MBB5252851.1"/>
    <property type="molecule type" value="Genomic_DNA"/>
</dbReference>
<dbReference type="Gene3D" id="3.30.530.20">
    <property type="match status" value="1"/>
</dbReference>
<dbReference type="PANTHER" id="PTHR38588:SF1">
    <property type="entry name" value="BLL0334 PROTEIN"/>
    <property type="match status" value="1"/>
</dbReference>
<proteinExistence type="predicted"/>
<dbReference type="OrthoDB" id="25755at2157"/>
<dbReference type="InterPro" id="IPR023393">
    <property type="entry name" value="START-like_dom_sf"/>
</dbReference>
<sequence length="144" mass="15661">MKFEGEVQVPISSQELWEYVTSPEKIASCFPGLKSLNKEGDEYKVVGSTGIGFIKGDYKASVKFVQIDKENKTVTLVAKGNGLNSNVDINALVTVIDNPTRLKYSADVKVSGILASIGARLMDSAVNKILNDLFECIKTKASNR</sequence>
<dbReference type="Proteomes" id="UP000427373">
    <property type="component" value="Chromosome"/>
</dbReference>
<dbReference type="GeneID" id="42800109"/>
<dbReference type="SUPFAM" id="SSF55961">
    <property type="entry name" value="Bet v1-like"/>
    <property type="match status" value="1"/>
</dbReference>
<reference evidence="2 3" key="1">
    <citation type="submission" date="2019-10" db="EMBL/GenBank/DDBJ databases">
        <title>Genome Sequences from Six Type Strain Members of the Archaeal Family Sulfolobaceae: Acidianus ambivalens, Acidianus infernus, Metallosphaera prunae, Stygiolobus azoricus, Sulfolobus metallicus, and Sulfurisphaera ohwakuensis.</title>
        <authorList>
            <person name="Counts J.A."/>
            <person name="Kelly R.M."/>
        </authorList>
    </citation>
    <scope>NUCLEOTIDE SEQUENCE [LARGE SCALE GENOMIC DNA]</scope>
    <source>
        <strain evidence="2 3">TA-1</strain>
    </source>
</reference>
<dbReference type="RefSeq" id="WP_010978538.1">
    <property type="nucleotide sequence ID" value="NZ_CP045484.1"/>
</dbReference>
<dbReference type="KEGG" id="soh:D1869_02640"/>
<dbReference type="AlphaFoldDB" id="A0A650CEI7"/>
<dbReference type="Proteomes" id="UP000582213">
    <property type="component" value="Unassembled WGS sequence"/>
</dbReference>
<dbReference type="InterPro" id="IPR010419">
    <property type="entry name" value="CO_DH_gsu"/>
</dbReference>
<evidence type="ECO:0000313" key="3">
    <source>
        <dbReference type="Proteomes" id="UP000427373"/>
    </source>
</evidence>
<dbReference type="EMBL" id="CP045484">
    <property type="protein sequence ID" value="QGR16214.1"/>
    <property type="molecule type" value="Genomic_DNA"/>
</dbReference>